<evidence type="ECO:0000256" key="1">
    <source>
        <dbReference type="SAM" id="SignalP"/>
    </source>
</evidence>
<dbReference type="RefSeq" id="WP_345133697.1">
    <property type="nucleotide sequence ID" value="NZ_BAABAT010000025.1"/>
</dbReference>
<dbReference type="GO" id="GO:0016787">
    <property type="term" value="F:hydrolase activity"/>
    <property type="evidence" value="ECO:0007669"/>
    <property type="project" value="UniProtKB-KW"/>
</dbReference>
<evidence type="ECO:0000259" key="2">
    <source>
        <dbReference type="Pfam" id="PF00144"/>
    </source>
</evidence>
<dbReference type="Proteomes" id="UP001500620">
    <property type="component" value="Unassembled WGS sequence"/>
</dbReference>
<dbReference type="Pfam" id="PF00144">
    <property type="entry name" value="Beta-lactamase"/>
    <property type="match status" value="1"/>
</dbReference>
<accession>A0ABP8DII3</accession>
<keyword evidence="1" id="KW-0732">Signal</keyword>
<dbReference type="Gene3D" id="3.40.710.10">
    <property type="entry name" value="DD-peptidase/beta-lactamase superfamily"/>
    <property type="match status" value="1"/>
</dbReference>
<sequence>MQERIATSRGNGRRMLLKASAAAAAATVLAPAGRAFAAPATGAAAPARDRLREELQGTLEHMRGLGVIGAQGQIATLHRDVAARTGTADAAGTTAMPSGGRFRIGSNTKTFVSVVVLQLAGEGKLSLDDTVERWLPGVVTGNGNDGRRITVRQLLQHTSGLYNYINDIPAVLSPEEYQRHRYDHYDPADLVALAMRHEPNFAPGTHWDYSNTNYVLAGMIIRRVTGRSWAEQVRDRIARPLHLRDTYFPYDHPSLPASSAHAYQQFAPGAALVDVTEFNPTAADAAGGLVSTTGDLTRFWLALQRGALLRPAQMTDLHRTVLAETYQDVREGMRYGLGIFWVPTRCGGFWAHPGDVPGTTTFNGVSSSGDRAVVLYRTTALADPAIGGALDGLALGLVEDVMCA</sequence>
<gene>
    <name evidence="3" type="ORF">GCM10022255_070720</name>
</gene>
<feature type="chain" id="PRO_5047084075" evidence="1">
    <location>
        <begin position="38"/>
        <end position="404"/>
    </location>
</feature>
<keyword evidence="3" id="KW-0378">Hydrolase</keyword>
<reference evidence="4" key="1">
    <citation type="journal article" date="2019" name="Int. J. Syst. Evol. Microbiol.">
        <title>The Global Catalogue of Microorganisms (GCM) 10K type strain sequencing project: providing services to taxonomists for standard genome sequencing and annotation.</title>
        <authorList>
            <consortium name="The Broad Institute Genomics Platform"/>
            <consortium name="The Broad Institute Genome Sequencing Center for Infectious Disease"/>
            <person name="Wu L."/>
            <person name="Ma J."/>
        </authorList>
    </citation>
    <scope>NUCLEOTIDE SEQUENCE [LARGE SCALE GENOMIC DNA]</scope>
    <source>
        <strain evidence="4">JCM 17441</strain>
    </source>
</reference>
<dbReference type="SUPFAM" id="SSF56601">
    <property type="entry name" value="beta-lactamase/transpeptidase-like"/>
    <property type="match status" value="1"/>
</dbReference>
<feature type="domain" description="Beta-lactamase-related" evidence="2">
    <location>
        <begin position="83"/>
        <end position="376"/>
    </location>
</feature>
<proteinExistence type="predicted"/>
<dbReference type="InterPro" id="IPR012338">
    <property type="entry name" value="Beta-lactam/transpept-like"/>
</dbReference>
<evidence type="ECO:0000313" key="3">
    <source>
        <dbReference type="EMBL" id="GAA4256731.1"/>
    </source>
</evidence>
<organism evidence="3 4">
    <name type="scientific">Dactylosporangium darangshiense</name>
    <dbReference type="NCBI Taxonomy" id="579108"/>
    <lineage>
        <taxon>Bacteria</taxon>
        <taxon>Bacillati</taxon>
        <taxon>Actinomycetota</taxon>
        <taxon>Actinomycetes</taxon>
        <taxon>Micromonosporales</taxon>
        <taxon>Micromonosporaceae</taxon>
        <taxon>Dactylosporangium</taxon>
    </lineage>
</organism>
<dbReference type="PANTHER" id="PTHR46825">
    <property type="entry name" value="D-ALANYL-D-ALANINE-CARBOXYPEPTIDASE/ENDOPEPTIDASE AMPH"/>
    <property type="match status" value="1"/>
</dbReference>
<name>A0ABP8DII3_9ACTN</name>
<dbReference type="EMBL" id="BAABAT010000025">
    <property type="protein sequence ID" value="GAA4256731.1"/>
    <property type="molecule type" value="Genomic_DNA"/>
</dbReference>
<evidence type="ECO:0000313" key="4">
    <source>
        <dbReference type="Proteomes" id="UP001500620"/>
    </source>
</evidence>
<keyword evidence="4" id="KW-1185">Reference proteome</keyword>
<comment type="caution">
    <text evidence="3">The sequence shown here is derived from an EMBL/GenBank/DDBJ whole genome shotgun (WGS) entry which is preliminary data.</text>
</comment>
<dbReference type="InterPro" id="IPR050491">
    <property type="entry name" value="AmpC-like"/>
</dbReference>
<dbReference type="InterPro" id="IPR006311">
    <property type="entry name" value="TAT_signal"/>
</dbReference>
<dbReference type="PANTHER" id="PTHR46825:SF7">
    <property type="entry name" value="D-ALANYL-D-ALANINE CARBOXYPEPTIDASE"/>
    <property type="match status" value="1"/>
</dbReference>
<dbReference type="InterPro" id="IPR001466">
    <property type="entry name" value="Beta-lactam-related"/>
</dbReference>
<protein>
    <submittedName>
        <fullName evidence="3">Serine hydrolase domain-containing protein</fullName>
    </submittedName>
</protein>
<dbReference type="PROSITE" id="PS51318">
    <property type="entry name" value="TAT"/>
    <property type="match status" value="1"/>
</dbReference>
<feature type="signal peptide" evidence="1">
    <location>
        <begin position="1"/>
        <end position="37"/>
    </location>
</feature>